<reference evidence="2" key="1">
    <citation type="journal article" date="2023" name="J. Hazard. Mater.">
        <title>Anaerobic biodegradation of pyrene and benzo[a]pyrene by a new sulfate-reducing Desulforamulus aquiferis strain DSA.</title>
        <authorList>
            <person name="Zhang Z."/>
            <person name="Sun J."/>
            <person name="Gong X."/>
            <person name="Wang C."/>
            <person name="Wang H."/>
        </authorList>
    </citation>
    <scope>NUCLEOTIDE SEQUENCE</scope>
    <source>
        <strain evidence="2">DSA</strain>
    </source>
</reference>
<name>A0AAW7ZA98_9FIRM</name>
<accession>A0AAW7ZA98</accession>
<comment type="caution">
    <text evidence="2">The sequence shown here is derived from an EMBL/GenBank/DDBJ whole genome shotgun (WGS) entry which is preliminary data.</text>
</comment>
<reference evidence="2" key="2">
    <citation type="submission" date="2023-03" db="EMBL/GenBank/DDBJ databases">
        <authorList>
            <person name="Zhang Z."/>
        </authorList>
    </citation>
    <scope>NUCLEOTIDE SEQUENCE</scope>
    <source>
        <strain evidence="2">DSA</strain>
    </source>
</reference>
<proteinExistence type="predicted"/>
<dbReference type="RefSeq" id="WP_304541161.1">
    <property type="nucleotide sequence ID" value="NZ_JARPTC010000004.1"/>
</dbReference>
<gene>
    <name evidence="2" type="ORF">P6N53_03295</name>
</gene>
<dbReference type="AlphaFoldDB" id="A0AAW7ZA98"/>
<sequence>MRKLPRYRVKFSKDGPARFSSHLDMVRFFDRCTRRAGLPVAFSEGFNPHPKFSFAAPLPVGIGGMAEYLDMELTGYISPLELAEKLGSNMPEGYEILDIRELREKGPALMALLARAEYRATATLPTGYSEPELKTSINNIMNSGALPVIREVKGKVKETDIRGGIFNLTGSVKGHIMEIKMELLIGSQGNVRPNDVLLKLYQDGGVPVKPEEFRIRRVELFADGKTGPISLWEA</sequence>
<dbReference type="InterPro" id="IPR018768">
    <property type="entry name" value="DUF2344"/>
</dbReference>
<keyword evidence="3" id="KW-1185">Reference proteome</keyword>
<evidence type="ECO:0000313" key="2">
    <source>
        <dbReference type="EMBL" id="MDO7786247.1"/>
    </source>
</evidence>
<evidence type="ECO:0000259" key="1">
    <source>
        <dbReference type="Pfam" id="PF10105"/>
    </source>
</evidence>
<protein>
    <submittedName>
        <fullName evidence="2">TIGR03936 family radical SAM-associated protein</fullName>
    </submittedName>
</protein>
<organism evidence="2 3">
    <name type="scientific">Desulforamulus aquiferis</name>
    <dbReference type="NCBI Taxonomy" id="1397668"/>
    <lineage>
        <taxon>Bacteria</taxon>
        <taxon>Bacillati</taxon>
        <taxon>Bacillota</taxon>
        <taxon>Clostridia</taxon>
        <taxon>Eubacteriales</taxon>
        <taxon>Peptococcaceae</taxon>
        <taxon>Desulforamulus</taxon>
    </lineage>
</organism>
<dbReference type="EMBL" id="JARPTC010000004">
    <property type="protein sequence ID" value="MDO7786247.1"/>
    <property type="molecule type" value="Genomic_DNA"/>
</dbReference>
<feature type="domain" description="DUF2344" evidence="1">
    <location>
        <begin position="6"/>
        <end position="193"/>
    </location>
</feature>
<evidence type="ECO:0000313" key="3">
    <source>
        <dbReference type="Proteomes" id="UP001172911"/>
    </source>
</evidence>
<dbReference type="Proteomes" id="UP001172911">
    <property type="component" value="Unassembled WGS sequence"/>
</dbReference>
<dbReference type="Pfam" id="PF10105">
    <property type="entry name" value="DUF2344"/>
    <property type="match status" value="1"/>
</dbReference>
<dbReference type="NCBIfam" id="TIGR03936">
    <property type="entry name" value="sam_1_link_chp"/>
    <property type="match status" value="1"/>
</dbReference>